<feature type="transmembrane region" description="Helical" evidence="4">
    <location>
        <begin position="193"/>
        <end position="211"/>
    </location>
</feature>
<proteinExistence type="inferred from homology"/>
<dbReference type="PRINTS" id="PR00260">
    <property type="entry name" value="CHEMTRNSDUCR"/>
</dbReference>
<dbReference type="PANTHER" id="PTHR32089:SF112">
    <property type="entry name" value="LYSOZYME-LIKE PROTEIN-RELATED"/>
    <property type="match status" value="1"/>
</dbReference>
<dbReference type="Gene3D" id="1.10.287.950">
    <property type="entry name" value="Methyl-accepting chemotaxis protein"/>
    <property type="match status" value="1"/>
</dbReference>
<dbReference type="SMART" id="SM00304">
    <property type="entry name" value="HAMP"/>
    <property type="match status" value="1"/>
</dbReference>
<dbReference type="Pfam" id="PF00672">
    <property type="entry name" value="HAMP"/>
    <property type="match status" value="1"/>
</dbReference>
<dbReference type="InterPro" id="IPR025991">
    <property type="entry name" value="Chemoreceptor_zinc-bind_dom"/>
</dbReference>
<sequence>MVSIKNLSLKKKLFLGFNLLTVLVLLIGFFGVRGINSVTDSCKRAIMAVEEVNFLSEKLGDHYVWMQGLTDHLLLDKELKVQLDPHQCGFGKWYYEVKEGNRYKNMSPDEKKLFDDLESPHIALHESGKKIKDLGDNGGAHNDELALYQNESVTAVNKMVPLFKAYKDHITKKKDDASAAAAQTKKMTINTSIGVIIFCALFAMVFGFVITKTITSPFAKILEVVKRVAEGDFTKKVDHKGKDELGVLAESFNQAIDNIGATVGRVSNTAQTISATAQQLAASSQQVNAATQQVSSGVQEVASGSQNLAQETSEVSSNAKALTEEATKGSEAAKVAGEKMQALASAVNQSAQSVTALGDKSQEIVQIIETINNIASQTNLLALNAAIEAARAGEAGRGFAVVADEVRKLAEESQQGLYLGRAKSIGGTV</sequence>
<dbReference type="Pfam" id="PF00015">
    <property type="entry name" value="MCPsignal"/>
    <property type="match status" value="1"/>
</dbReference>
<keyword evidence="4" id="KW-0812">Transmembrane</keyword>
<dbReference type="AlphaFoldDB" id="A0A0G0W9B3"/>
<comment type="similarity">
    <text evidence="2">Belongs to the methyl-accepting chemotaxis (MCP) protein family.</text>
</comment>
<reference evidence="7 8" key="1">
    <citation type="journal article" date="2015" name="Nature">
        <title>rRNA introns, odd ribosomes, and small enigmatic genomes across a large radiation of phyla.</title>
        <authorList>
            <person name="Brown C.T."/>
            <person name="Hug L.A."/>
            <person name="Thomas B.C."/>
            <person name="Sharon I."/>
            <person name="Castelle C.J."/>
            <person name="Singh A."/>
            <person name="Wilkins M.J."/>
            <person name="Williams K.H."/>
            <person name="Banfield J.F."/>
        </authorList>
    </citation>
    <scope>NUCLEOTIDE SEQUENCE [LARGE SCALE GENOMIC DNA]</scope>
</reference>
<dbReference type="PANTHER" id="PTHR32089">
    <property type="entry name" value="METHYL-ACCEPTING CHEMOTAXIS PROTEIN MCPB"/>
    <property type="match status" value="1"/>
</dbReference>
<dbReference type="InterPro" id="IPR003660">
    <property type="entry name" value="HAMP_dom"/>
</dbReference>
<dbReference type="InterPro" id="IPR004089">
    <property type="entry name" value="MCPsignal_dom"/>
</dbReference>
<organism evidence="7 8">
    <name type="scientific">candidate division CPR2 bacterium GW2011_GWC1_41_48</name>
    <dbReference type="NCBI Taxonomy" id="1618344"/>
    <lineage>
        <taxon>Bacteria</taxon>
        <taxon>Bacteria division CPR2</taxon>
    </lineage>
</organism>
<feature type="transmembrane region" description="Helical" evidence="4">
    <location>
        <begin position="12"/>
        <end position="32"/>
    </location>
</feature>
<dbReference type="PROSITE" id="PS50885">
    <property type="entry name" value="HAMP"/>
    <property type="match status" value="1"/>
</dbReference>
<keyword evidence="1 3" id="KW-0807">Transducer</keyword>
<keyword evidence="4" id="KW-1133">Transmembrane helix</keyword>
<feature type="domain" description="Methyl-accepting transducer" evidence="5">
    <location>
        <begin position="269"/>
        <end position="415"/>
    </location>
</feature>
<dbReference type="GO" id="GO:0004888">
    <property type="term" value="F:transmembrane signaling receptor activity"/>
    <property type="evidence" value="ECO:0007669"/>
    <property type="project" value="InterPro"/>
</dbReference>
<evidence type="ECO:0000259" key="5">
    <source>
        <dbReference type="PROSITE" id="PS50111"/>
    </source>
</evidence>
<dbReference type="InterPro" id="IPR004090">
    <property type="entry name" value="Chemotax_Me-accpt_rcpt"/>
</dbReference>
<evidence type="ECO:0000256" key="1">
    <source>
        <dbReference type="ARBA" id="ARBA00023224"/>
    </source>
</evidence>
<dbReference type="SUPFAM" id="SSF58104">
    <property type="entry name" value="Methyl-accepting chemotaxis protein (MCP) signaling domain"/>
    <property type="match status" value="1"/>
</dbReference>
<name>A0A0G0W9B3_UNCC2</name>
<keyword evidence="4" id="KW-0472">Membrane</keyword>
<dbReference type="Pfam" id="PF13682">
    <property type="entry name" value="CZB"/>
    <property type="match status" value="1"/>
</dbReference>
<feature type="domain" description="HAMP" evidence="6">
    <location>
        <begin position="212"/>
        <end position="264"/>
    </location>
</feature>
<comment type="caution">
    <text evidence="7">The sequence shown here is derived from an EMBL/GenBank/DDBJ whole genome shotgun (WGS) entry which is preliminary data.</text>
</comment>
<dbReference type="CDD" id="cd06225">
    <property type="entry name" value="HAMP"/>
    <property type="match status" value="1"/>
</dbReference>
<evidence type="ECO:0000256" key="4">
    <source>
        <dbReference type="SAM" id="Phobius"/>
    </source>
</evidence>
<evidence type="ECO:0000256" key="2">
    <source>
        <dbReference type="ARBA" id="ARBA00029447"/>
    </source>
</evidence>
<dbReference type="PROSITE" id="PS50111">
    <property type="entry name" value="CHEMOTAXIS_TRANSDUC_2"/>
    <property type="match status" value="1"/>
</dbReference>
<dbReference type="SMART" id="SM00283">
    <property type="entry name" value="MA"/>
    <property type="match status" value="1"/>
</dbReference>
<evidence type="ECO:0000256" key="3">
    <source>
        <dbReference type="PROSITE-ProRule" id="PRU00284"/>
    </source>
</evidence>
<dbReference type="GO" id="GO:0007165">
    <property type="term" value="P:signal transduction"/>
    <property type="evidence" value="ECO:0007669"/>
    <property type="project" value="UniProtKB-KW"/>
</dbReference>
<gene>
    <name evidence="7" type="ORF">UU65_C0006G0002</name>
</gene>
<evidence type="ECO:0000313" key="7">
    <source>
        <dbReference type="EMBL" id="KKS08632.1"/>
    </source>
</evidence>
<evidence type="ECO:0000259" key="6">
    <source>
        <dbReference type="PROSITE" id="PS50885"/>
    </source>
</evidence>
<dbReference type="GO" id="GO:0006935">
    <property type="term" value="P:chemotaxis"/>
    <property type="evidence" value="ECO:0007669"/>
    <property type="project" value="InterPro"/>
</dbReference>
<dbReference type="Proteomes" id="UP000033869">
    <property type="component" value="Unassembled WGS sequence"/>
</dbReference>
<dbReference type="Gene3D" id="1.20.120.30">
    <property type="entry name" value="Aspartate receptor, ligand-binding domain"/>
    <property type="match status" value="1"/>
</dbReference>
<accession>A0A0G0W9B3</accession>
<dbReference type="EMBL" id="LCBL01000006">
    <property type="protein sequence ID" value="KKS08632.1"/>
    <property type="molecule type" value="Genomic_DNA"/>
</dbReference>
<protein>
    <submittedName>
        <fullName evidence="7">Methyl-accepting chemotaxis sensory transducer</fullName>
    </submittedName>
</protein>
<dbReference type="GO" id="GO:0016020">
    <property type="term" value="C:membrane"/>
    <property type="evidence" value="ECO:0007669"/>
    <property type="project" value="InterPro"/>
</dbReference>
<evidence type="ECO:0000313" key="8">
    <source>
        <dbReference type="Proteomes" id="UP000033869"/>
    </source>
</evidence>